<comment type="cofactor">
    <cofactor evidence="1 5">
        <name>pyridoxal 5'-phosphate</name>
        <dbReference type="ChEBI" id="CHEBI:597326"/>
    </cofactor>
</comment>
<dbReference type="PANTHER" id="PTHR42743">
    <property type="entry name" value="AMINO-ACID AMINOTRANSFERASE"/>
    <property type="match status" value="1"/>
</dbReference>
<gene>
    <name evidence="6" type="ORF">QOZ84_07545</name>
</gene>
<dbReference type="CDD" id="cd00449">
    <property type="entry name" value="PLPDE_IV"/>
    <property type="match status" value="1"/>
</dbReference>
<evidence type="ECO:0000256" key="3">
    <source>
        <dbReference type="ARBA" id="ARBA00022898"/>
    </source>
</evidence>
<sequence>MKNKVSFDSNLSKFGIGLFETIKVEEEPIELNLHMDRMLNSIKELNLSLKYEKDFLIKEVLKYIKENQISNKALRITVYDEGYNISTRDIVYTKKKYEDGFKLNISPIKRGDSLINRHKTTNYFESIYTKNYALQNGYDDGIFINIDNVVLECSMSNIFFIKSNKIFTPNSKLSILNGITKRRIMDICGELNIQLEELEIKSDKMKEFDFAFISNSLMGIMKISSIENIEYDGSNEIFDKISYAFNK</sequence>
<protein>
    <submittedName>
        <fullName evidence="6">Aminotransferase class IV</fullName>
    </submittedName>
</protein>
<evidence type="ECO:0000256" key="2">
    <source>
        <dbReference type="ARBA" id="ARBA00009320"/>
    </source>
</evidence>
<keyword evidence="6" id="KW-0808">Transferase</keyword>
<dbReference type="InterPro" id="IPR043131">
    <property type="entry name" value="BCAT-like_N"/>
</dbReference>
<keyword evidence="3 5" id="KW-0663">Pyridoxal phosphate</keyword>
<reference evidence="6 7" key="1">
    <citation type="submission" date="2023-05" db="EMBL/GenBank/DDBJ databases">
        <title>Rombocin, a short stable natural nisin variant, displays selective antimicrobial activity against Listeria monocytogenes and employs dual mode of action to kill target bacterial strains.</title>
        <authorList>
            <person name="Wambui J."/>
            <person name="Stephan R."/>
            <person name="Kuipers O.P."/>
        </authorList>
    </citation>
    <scope>NUCLEOTIDE SEQUENCE [LARGE SCALE GENOMIC DNA]</scope>
    <source>
        <strain evidence="6 7">RC002</strain>
    </source>
</reference>
<evidence type="ECO:0000256" key="1">
    <source>
        <dbReference type="ARBA" id="ARBA00001933"/>
    </source>
</evidence>
<evidence type="ECO:0000256" key="4">
    <source>
        <dbReference type="RuleBase" id="RU004106"/>
    </source>
</evidence>
<accession>A0ABT7E8Z1</accession>
<dbReference type="Gene3D" id="3.20.10.10">
    <property type="entry name" value="D-amino Acid Aminotransferase, subunit A, domain 2"/>
    <property type="match status" value="1"/>
</dbReference>
<organism evidence="6 7">
    <name type="scientific">Romboutsia sedimentorum</name>
    <dbReference type="NCBI Taxonomy" id="1368474"/>
    <lineage>
        <taxon>Bacteria</taxon>
        <taxon>Bacillati</taxon>
        <taxon>Bacillota</taxon>
        <taxon>Clostridia</taxon>
        <taxon>Peptostreptococcales</taxon>
        <taxon>Peptostreptococcaceae</taxon>
        <taxon>Romboutsia</taxon>
    </lineage>
</organism>
<name>A0ABT7E8Z1_9FIRM</name>
<dbReference type="GO" id="GO:0008483">
    <property type="term" value="F:transaminase activity"/>
    <property type="evidence" value="ECO:0007669"/>
    <property type="project" value="UniProtKB-KW"/>
</dbReference>
<dbReference type="PANTHER" id="PTHR42743:SF11">
    <property type="entry name" value="AMINODEOXYCHORISMATE LYASE"/>
    <property type="match status" value="1"/>
</dbReference>
<dbReference type="Proteomes" id="UP001301012">
    <property type="component" value="Unassembled WGS sequence"/>
</dbReference>
<evidence type="ECO:0000313" key="6">
    <source>
        <dbReference type="EMBL" id="MDK2563400.1"/>
    </source>
</evidence>
<keyword evidence="7" id="KW-1185">Reference proteome</keyword>
<dbReference type="Pfam" id="PF01063">
    <property type="entry name" value="Aminotran_4"/>
    <property type="match status" value="1"/>
</dbReference>
<dbReference type="InterPro" id="IPR043132">
    <property type="entry name" value="BCAT-like_C"/>
</dbReference>
<dbReference type="InterPro" id="IPR036038">
    <property type="entry name" value="Aminotransferase-like"/>
</dbReference>
<dbReference type="PROSITE" id="PS00770">
    <property type="entry name" value="AA_TRANSFER_CLASS_4"/>
    <property type="match status" value="1"/>
</dbReference>
<dbReference type="InterPro" id="IPR018300">
    <property type="entry name" value="Aminotrans_IV_CS"/>
</dbReference>
<evidence type="ECO:0000313" key="7">
    <source>
        <dbReference type="Proteomes" id="UP001301012"/>
    </source>
</evidence>
<keyword evidence="6" id="KW-0032">Aminotransferase</keyword>
<comment type="caution">
    <text evidence="6">The sequence shown here is derived from an EMBL/GenBank/DDBJ whole genome shotgun (WGS) entry which is preliminary data.</text>
</comment>
<dbReference type="EMBL" id="JASKYM010000002">
    <property type="protein sequence ID" value="MDK2563400.1"/>
    <property type="molecule type" value="Genomic_DNA"/>
</dbReference>
<dbReference type="Gene3D" id="3.30.470.10">
    <property type="match status" value="1"/>
</dbReference>
<evidence type="ECO:0000256" key="5">
    <source>
        <dbReference type="RuleBase" id="RU004516"/>
    </source>
</evidence>
<proteinExistence type="inferred from homology"/>
<dbReference type="RefSeq" id="WP_284132342.1">
    <property type="nucleotide sequence ID" value="NZ_JASKYM010000002.1"/>
</dbReference>
<dbReference type="SUPFAM" id="SSF56752">
    <property type="entry name" value="D-aminoacid aminotransferase-like PLP-dependent enzymes"/>
    <property type="match status" value="1"/>
</dbReference>
<dbReference type="InterPro" id="IPR050571">
    <property type="entry name" value="Class-IV_PLP-Dep_Aminotrnsfr"/>
</dbReference>
<dbReference type="InterPro" id="IPR001544">
    <property type="entry name" value="Aminotrans_IV"/>
</dbReference>
<comment type="similarity">
    <text evidence="2 4">Belongs to the class-IV pyridoxal-phosphate-dependent aminotransferase family.</text>
</comment>